<reference evidence="2 3" key="1">
    <citation type="submission" date="2017-04" db="EMBL/GenBank/DDBJ databases">
        <title>Presence of VIM-2 positive Pseudomonas species in chickens and their surrounding environment.</title>
        <authorList>
            <person name="Zhang R."/>
        </authorList>
    </citation>
    <scope>NUCLEOTIDE SEQUENCE [LARGE SCALE GENOMIC DNA]</scope>
    <source>
        <strain evidence="2 3">DZ-C18</strain>
    </source>
</reference>
<evidence type="ECO:0000313" key="2">
    <source>
        <dbReference type="EMBL" id="ORL58646.1"/>
    </source>
</evidence>
<proteinExistence type="predicted"/>
<keyword evidence="1" id="KW-0732">Signal</keyword>
<dbReference type="SUPFAM" id="SSF52096">
    <property type="entry name" value="ClpP/crotonase"/>
    <property type="match status" value="1"/>
</dbReference>
<dbReference type="Gene3D" id="3.90.226.10">
    <property type="entry name" value="2-enoyl-CoA Hydratase, Chain A, domain 1"/>
    <property type="match status" value="1"/>
</dbReference>
<dbReference type="OrthoDB" id="5936191at2"/>
<evidence type="ECO:0000313" key="3">
    <source>
        <dbReference type="Proteomes" id="UP000193675"/>
    </source>
</evidence>
<organism evidence="2 3">
    <name type="scientific">Pseudomonas putida</name>
    <name type="common">Arthrobacter siderocapsulatus</name>
    <dbReference type="NCBI Taxonomy" id="303"/>
    <lineage>
        <taxon>Bacteria</taxon>
        <taxon>Pseudomonadati</taxon>
        <taxon>Pseudomonadota</taxon>
        <taxon>Gammaproteobacteria</taxon>
        <taxon>Pseudomonadales</taxon>
        <taxon>Pseudomonadaceae</taxon>
        <taxon>Pseudomonas</taxon>
    </lineage>
</organism>
<dbReference type="RefSeq" id="WP_084859093.1">
    <property type="nucleotide sequence ID" value="NZ_JAZGOE010000001.1"/>
</dbReference>
<dbReference type="Proteomes" id="UP000193675">
    <property type="component" value="Unassembled WGS sequence"/>
</dbReference>
<dbReference type="AlphaFoldDB" id="A0A1X0ZMV2"/>
<feature type="signal peptide" evidence="1">
    <location>
        <begin position="1"/>
        <end position="22"/>
    </location>
</feature>
<dbReference type="InterPro" id="IPR029045">
    <property type="entry name" value="ClpP/crotonase-like_dom_sf"/>
</dbReference>
<comment type="caution">
    <text evidence="2">The sequence shown here is derived from an EMBL/GenBank/DDBJ whole genome shotgun (WGS) entry which is preliminary data.</text>
</comment>
<sequence>MRLLHRFVSAALLCATTSFAVANDVRILPSATSGNASPPEVYLSGDITAGTVSQLAGLISEKGLQGSILYLDSAGGDPQAGMDLGSLIRRSNMNTAIGKPGTSPGHPTAGRCMSACVLTFAGGKFRYIDQAAQVGIHRFYRRTAMSTDLDVAQVMSAAITAYLIKMGVSPALFERMVQVGRGKMELLGHADAAKLNLVNNGVLPAEWGIEGKQGQVYLMGSQQTSNGTGKIIMTCAPGLRVKFSALYDGGDNNAFIIRNAKNYSLRINQQFLPVSTLLSQPTISGDYVLASFIPDENMLWSITGAEHLGFGLHTKDSSTFFGFLIDATSERDLVRSWIKHCTER</sequence>
<feature type="chain" id="PRO_5013321268" evidence="1">
    <location>
        <begin position="23"/>
        <end position="344"/>
    </location>
</feature>
<gene>
    <name evidence="2" type="ORF">B7H17_24225</name>
</gene>
<dbReference type="EMBL" id="NBWC01000049">
    <property type="protein sequence ID" value="ORL58646.1"/>
    <property type="molecule type" value="Genomic_DNA"/>
</dbReference>
<protein>
    <submittedName>
        <fullName evidence="2">Uncharacterized protein</fullName>
    </submittedName>
</protein>
<name>A0A1X0ZMV2_PSEPU</name>
<accession>A0A1X0ZMV2</accession>
<evidence type="ECO:0000256" key="1">
    <source>
        <dbReference type="SAM" id="SignalP"/>
    </source>
</evidence>